<dbReference type="InterPro" id="IPR037026">
    <property type="entry name" value="Vgr_OB-fold_dom_sf"/>
</dbReference>
<dbReference type="RefSeq" id="WP_064787311.1">
    <property type="nucleotide sequence ID" value="NZ_CP031555.1"/>
</dbReference>
<dbReference type="EMBL" id="CP031555">
    <property type="protein sequence ID" value="AXO13774.1"/>
    <property type="molecule type" value="Genomic_DNA"/>
</dbReference>
<evidence type="ECO:0000313" key="2">
    <source>
        <dbReference type="Proteomes" id="UP000256971"/>
    </source>
</evidence>
<gene>
    <name evidence="1" type="ORF">DY252_05710</name>
</gene>
<name>A0ABM6XVS8_9PROT</name>
<sequence>MSENIAEILRILQNIIAIGTIVDVDHENARAKVSINDGKPGRWIPVPGSVGQNYRGTNHLRKGTQVLVASPSGDPANGVILQVFYSDGLPSVSSDGAVDMVQWNDGTTVTYNTSNKRLELHSSGDLVVSADGAIGIQCQGDLWLDGAHIHAQEGGI</sequence>
<dbReference type="Proteomes" id="UP000256971">
    <property type="component" value="Chromosome"/>
</dbReference>
<organism evidence="1 2">
    <name type="scientific">Thalassospira indica</name>
    <dbReference type="NCBI Taxonomy" id="1891279"/>
    <lineage>
        <taxon>Bacteria</taxon>
        <taxon>Pseudomonadati</taxon>
        <taxon>Pseudomonadota</taxon>
        <taxon>Alphaproteobacteria</taxon>
        <taxon>Rhodospirillales</taxon>
        <taxon>Thalassospiraceae</taxon>
        <taxon>Thalassospira</taxon>
    </lineage>
</organism>
<dbReference type="NCBIfam" id="TIGR01644">
    <property type="entry name" value="phage_P2_V"/>
    <property type="match status" value="1"/>
</dbReference>
<proteinExistence type="predicted"/>
<dbReference type="InterPro" id="IPR013046">
    <property type="entry name" value="GpV/Gp45"/>
</dbReference>
<accession>A0ABM6XVS8</accession>
<keyword evidence="2" id="KW-1185">Reference proteome</keyword>
<protein>
    <submittedName>
        <fullName evidence="1">Phage baseplate assembly protein V</fullName>
    </submittedName>
</protein>
<reference evidence="1 2" key="1">
    <citation type="submission" date="2018-08" db="EMBL/GenBank/DDBJ databases">
        <title>Complete genome sequence of type strain Thalassospira indica MCCC 1A01103T, isolated from isolated from deep seawater of the Indian Ocean.</title>
        <authorList>
            <person name="Liu Y."/>
        </authorList>
    </citation>
    <scope>NUCLEOTIDE SEQUENCE [LARGE SCALE GENOMIC DNA]</scope>
    <source>
        <strain evidence="1 2">PB8BT</strain>
    </source>
</reference>
<dbReference type="Gene3D" id="2.40.50.230">
    <property type="entry name" value="Gp5 N-terminal domain"/>
    <property type="match status" value="1"/>
</dbReference>
<evidence type="ECO:0000313" key="1">
    <source>
        <dbReference type="EMBL" id="AXO13774.1"/>
    </source>
</evidence>